<dbReference type="InterPro" id="IPR035093">
    <property type="entry name" value="RelE/ParE_toxin_dom_sf"/>
</dbReference>
<comment type="caution">
    <text evidence="2">The sequence shown here is derived from an EMBL/GenBank/DDBJ whole genome shotgun (WGS) entry which is preliminary data.</text>
</comment>
<dbReference type="Pfam" id="PF05016">
    <property type="entry name" value="ParE_toxin"/>
    <property type="match status" value="1"/>
</dbReference>
<dbReference type="InterPro" id="IPR007712">
    <property type="entry name" value="RelE/ParE_toxin"/>
</dbReference>
<proteinExistence type="predicted"/>
<name>A0AAW8NYP8_9HYPH</name>
<evidence type="ECO:0000313" key="2">
    <source>
        <dbReference type="EMBL" id="MDR9760008.1"/>
    </source>
</evidence>
<organism evidence="2 3">
    <name type="scientific">Rhizobium redzepovicii</name>
    <dbReference type="NCBI Taxonomy" id="2867518"/>
    <lineage>
        <taxon>Bacteria</taxon>
        <taxon>Pseudomonadati</taxon>
        <taxon>Pseudomonadota</taxon>
        <taxon>Alphaproteobacteria</taxon>
        <taxon>Hyphomicrobiales</taxon>
        <taxon>Rhizobiaceae</taxon>
        <taxon>Rhizobium/Agrobacterium group</taxon>
        <taxon>Rhizobium</taxon>
    </lineage>
</organism>
<dbReference type="RefSeq" id="WP_310807373.1">
    <property type="nucleotide sequence ID" value="NZ_JAVLSH010000003.1"/>
</dbReference>
<reference evidence="3" key="1">
    <citation type="submission" date="2023-07" db="EMBL/GenBank/DDBJ databases">
        <title>Genomic characterization of faba bean (Vicia faba) microsymbionts in Mexican soils.</title>
        <authorList>
            <person name="Rivera Orduna F.N."/>
            <person name="Guevara-Luna J."/>
            <person name="Yan J."/>
            <person name="Arroyo-Herrera I."/>
            <person name="Li Y."/>
            <person name="Vasquez-Murrieta M.S."/>
            <person name="Wang E.T."/>
        </authorList>
    </citation>
    <scope>NUCLEOTIDE SEQUENCE [LARGE SCALE GENOMIC DNA]</scope>
    <source>
        <strain evidence="3">CH6</strain>
    </source>
</reference>
<evidence type="ECO:0000313" key="3">
    <source>
        <dbReference type="Proteomes" id="UP001269402"/>
    </source>
</evidence>
<keyword evidence="1" id="KW-1277">Toxin-antitoxin system</keyword>
<keyword evidence="3" id="KW-1185">Reference proteome</keyword>
<dbReference type="Gene3D" id="3.30.2310.20">
    <property type="entry name" value="RelE-like"/>
    <property type="match status" value="1"/>
</dbReference>
<protein>
    <submittedName>
        <fullName evidence="2">Type II toxin-antitoxin system RelE/ParE family toxin</fullName>
    </submittedName>
</protein>
<gene>
    <name evidence="2" type="ORF">RJJ37_10205</name>
</gene>
<dbReference type="AlphaFoldDB" id="A0AAW8NYP8"/>
<accession>A0AAW8NYP8</accession>
<dbReference type="EMBL" id="JAVLSH010000003">
    <property type="protein sequence ID" value="MDR9760008.1"/>
    <property type="molecule type" value="Genomic_DNA"/>
</dbReference>
<dbReference type="Proteomes" id="UP001269402">
    <property type="component" value="Unassembled WGS sequence"/>
</dbReference>
<evidence type="ECO:0000256" key="1">
    <source>
        <dbReference type="ARBA" id="ARBA00022649"/>
    </source>
</evidence>
<sequence>MKRYHIRLTDQAELDLAQIYSFVRRKSASSVVARNYVTRIKIFVSGLETYPERGTIREDLRPGLRIVGFERRVSVAFIVETTEVVVLRILYAGQQFEIDEMSISAPSN</sequence>